<gene>
    <name evidence="1" type="ORF">WN48_09570</name>
</gene>
<organism evidence="1 2">
    <name type="scientific">Eufriesea mexicana</name>
    <dbReference type="NCBI Taxonomy" id="516756"/>
    <lineage>
        <taxon>Eukaryota</taxon>
        <taxon>Metazoa</taxon>
        <taxon>Ecdysozoa</taxon>
        <taxon>Arthropoda</taxon>
        <taxon>Hexapoda</taxon>
        <taxon>Insecta</taxon>
        <taxon>Pterygota</taxon>
        <taxon>Neoptera</taxon>
        <taxon>Endopterygota</taxon>
        <taxon>Hymenoptera</taxon>
        <taxon>Apocrita</taxon>
        <taxon>Aculeata</taxon>
        <taxon>Apoidea</taxon>
        <taxon>Anthophila</taxon>
        <taxon>Apidae</taxon>
        <taxon>Eufriesea</taxon>
    </lineage>
</organism>
<dbReference type="Proteomes" id="UP000250275">
    <property type="component" value="Unassembled WGS sequence"/>
</dbReference>
<name>A0A310SE95_9HYME</name>
<evidence type="ECO:0000313" key="1">
    <source>
        <dbReference type="EMBL" id="OAD46909.1"/>
    </source>
</evidence>
<keyword evidence="2" id="KW-1185">Reference proteome</keyword>
<dbReference type="EMBL" id="KQ822452">
    <property type="protein sequence ID" value="OAD46909.1"/>
    <property type="molecule type" value="Genomic_DNA"/>
</dbReference>
<accession>A0A310SE95</accession>
<protein>
    <submittedName>
        <fullName evidence="1">Uncharacterized protein</fullName>
    </submittedName>
</protein>
<reference evidence="1 2" key="1">
    <citation type="submission" date="2015-07" db="EMBL/GenBank/DDBJ databases">
        <title>The genome of Eufriesea mexicana.</title>
        <authorList>
            <person name="Pan H."/>
            <person name="Kapheim K."/>
        </authorList>
    </citation>
    <scope>NUCLEOTIDE SEQUENCE [LARGE SCALE GENOMIC DNA]</scope>
    <source>
        <strain evidence="1">0111107269</strain>
        <tissue evidence="1">Whole body</tissue>
    </source>
</reference>
<proteinExistence type="predicted"/>
<sequence>MMIIGYINGHRIYEDNLKKEVLTTEKVTSITFVPDVRRALFIPFKKRLVFVTLRIA</sequence>
<dbReference type="AlphaFoldDB" id="A0A310SE95"/>
<evidence type="ECO:0000313" key="2">
    <source>
        <dbReference type="Proteomes" id="UP000250275"/>
    </source>
</evidence>